<evidence type="ECO:0000313" key="1">
    <source>
        <dbReference type="EMBL" id="KAH6927404.1"/>
    </source>
</evidence>
<keyword evidence="2" id="KW-1185">Reference proteome</keyword>
<organism evidence="1 2">
    <name type="scientific">Hyalomma asiaticum</name>
    <name type="common">Tick</name>
    <dbReference type="NCBI Taxonomy" id="266040"/>
    <lineage>
        <taxon>Eukaryota</taxon>
        <taxon>Metazoa</taxon>
        <taxon>Ecdysozoa</taxon>
        <taxon>Arthropoda</taxon>
        <taxon>Chelicerata</taxon>
        <taxon>Arachnida</taxon>
        <taxon>Acari</taxon>
        <taxon>Parasitiformes</taxon>
        <taxon>Ixodida</taxon>
        <taxon>Ixodoidea</taxon>
        <taxon>Ixodidae</taxon>
        <taxon>Hyalomminae</taxon>
        <taxon>Hyalomma</taxon>
    </lineage>
</organism>
<proteinExistence type="predicted"/>
<name>A0ACB7S018_HYAAI</name>
<dbReference type="Proteomes" id="UP000821845">
    <property type="component" value="Chromosome 6"/>
</dbReference>
<evidence type="ECO:0000313" key="2">
    <source>
        <dbReference type="Proteomes" id="UP000821845"/>
    </source>
</evidence>
<gene>
    <name evidence="1" type="ORF">HPB50_003266</name>
</gene>
<sequence>MEHIMDVTEAEDAAKGIGYGVASGSNCTAATVVAGQVTPVETAARLDELTDELAKDANNQFSEKAMPSAGRRLFGRLFGLWLG</sequence>
<dbReference type="EMBL" id="CM023486">
    <property type="protein sequence ID" value="KAH6927404.1"/>
    <property type="molecule type" value="Genomic_DNA"/>
</dbReference>
<protein>
    <submittedName>
        <fullName evidence="1">Uncharacterized protein</fullName>
    </submittedName>
</protein>
<comment type="caution">
    <text evidence="1">The sequence shown here is derived from an EMBL/GenBank/DDBJ whole genome shotgun (WGS) entry which is preliminary data.</text>
</comment>
<accession>A0ACB7S018</accession>
<reference evidence="1" key="1">
    <citation type="submission" date="2020-05" db="EMBL/GenBank/DDBJ databases">
        <title>Large-scale comparative analyses of tick genomes elucidate their genetic diversity and vector capacities.</title>
        <authorList>
            <person name="Jia N."/>
            <person name="Wang J."/>
            <person name="Shi W."/>
            <person name="Du L."/>
            <person name="Sun Y."/>
            <person name="Zhan W."/>
            <person name="Jiang J."/>
            <person name="Wang Q."/>
            <person name="Zhang B."/>
            <person name="Ji P."/>
            <person name="Sakyi L.B."/>
            <person name="Cui X."/>
            <person name="Yuan T."/>
            <person name="Jiang B."/>
            <person name="Yang W."/>
            <person name="Lam T.T.-Y."/>
            <person name="Chang Q."/>
            <person name="Ding S."/>
            <person name="Wang X."/>
            <person name="Zhu J."/>
            <person name="Ruan X."/>
            <person name="Zhao L."/>
            <person name="Wei J."/>
            <person name="Que T."/>
            <person name="Du C."/>
            <person name="Cheng J."/>
            <person name="Dai P."/>
            <person name="Han X."/>
            <person name="Huang E."/>
            <person name="Gao Y."/>
            <person name="Liu J."/>
            <person name="Shao H."/>
            <person name="Ye R."/>
            <person name="Li L."/>
            <person name="Wei W."/>
            <person name="Wang X."/>
            <person name="Wang C."/>
            <person name="Yang T."/>
            <person name="Huo Q."/>
            <person name="Li W."/>
            <person name="Guo W."/>
            <person name="Chen H."/>
            <person name="Zhou L."/>
            <person name="Ni X."/>
            <person name="Tian J."/>
            <person name="Zhou Y."/>
            <person name="Sheng Y."/>
            <person name="Liu T."/>
            <person name="Pan Y."/>
            <person name="Xia L."/>
            <person name="Li J."/>
            <person name="Zhao F."/>
            <person name="Cao W."/>
        </authorList>
    </citation>
    <scope>NUCLEOTIDE SEQUENCE</scope>
    <source>
        <strain evidence="1">Hyas-2018</strain>
    </source>
</reference>